<organism evidence="2 3">
    <name type="scientific">Ferrimicrobium acidiphilum</name>
    <dbReference type="NCBI Taxonomy" id="121039"/>
    <lineage>
        <taxon>Bacteria</taxon>
        <taxon>Bacillati</taxon>
        <taxon>Actinomycetota</taxon>
        <taxon>Acidimicrobiia</taxon>
        <taxon>Acidimicrobiales</taxon>
        <taxon>Acidimicrobiaceae</taxon>
        <taxon>Ferrimicrobium</taxon>
    </lineage>
</organism>
<keyword evidence="2" id="KW-0548">Nucleotidyltransferase</keyword>
<reference evidence="2 3" key="1">
    <citation type="submission" date="2024-07" db="EMBL/GenBank/DDBJ databases">
        <title>Draft Genome Sequence of Ferrimicrobium acidiphilum Strain YE2023, Isolated from a Pulp of Bioleach Reactor.</title>
        <authorList>
            <person name="Elkina Y.A."/>
            <person name="Bulaeva A.G."/>
            <person name="Beletsky A.V."/>
            <person name="Mardanov A.V."/>
        </authorList>
    </citation>
    <scope>NUCLEOTIDE SEQUENCE [LARGE SCALE GENOMIC DNA]</scope>
    <source>
        <strain evidence="2 3">YE2023</strain>
    </source>
</reference>
<dbReference type="Pfam" id="PF00899">
    <property type="entry name" value="ThiF"/>
    <property type="match status" value="1"/>
</dbReference>
<comment type="caution">
    <text evidence="2">The sequence shown here is derived from an EMBL/GenBank/DDBJ whole genome shotgun (WGS) entry which is preliminary data.</text>
</comment>
<dbReference type="RefSeq" id="WP_298405013.1">
    <property type="nucleotide sequence ID" value="NZ_JBFSHR010000002.1"/>
</dbReference>
<gene>
    <name evidence="2" type="ORF">AB6A68_01005</name>
</gene>
<name>A0ABV3XYP1_9ACTN</name>
<dbReference type="PANTHER" id="PTHR43267:SF1">
    <property type="entry name" value="TRNA THREONYLCARBAMOYLADENOSINE DEHYDRATASE"/>
    <property type="match status" value="1"/>
</dbReference>
<feature type="domain" description="THIF-type NAD/FAD binding fold" evidence="1">
    <location>
        <begin position="194"/>
        <end position="371"/>
    </location>
</feature>
<dbReference type="InterPro" id="IPR000594">
    <property type="entry name" value="ThiF_NAD_FAD-bd"/>
</dbReference>
<sequence>MNEYQLHNFTGVEFSVAFTTAIEERLDKHFIKDEVQEDLTFAYWRPSRAASRYTGIIYDLLLPEQDERILQGNVAFTHDYLERVLDSCPAESGIALIHSHLGPGWQDMSGDDIVAERDRLAGVVTGRTGLPLLGLTWSTDATWSARFWLRADRREYRRQWVTTVRSVGPCLRISYAPHLSPPPSKTERLVATRSVWGETTQDQLARTRVGIVGLGSVGSLVAEALSRTGLQRLVFIDNDVIEERNLDRTLGALWSDVTARTPKVDVAKRVADQSHTAEEFSVLTIAESLITPHGLAAALDCDVLISCVDRPWPTYILNKLAYLHLIPVIDGGIIARLGSSGSLLHIDWTIQTVGPGRACLLCLDALRRSDVALDREGSLDDPDYIQGLSSGEQERFQRRNVFAFSMSVAAHEILQLVGLISGNNRIGGTGPQRYRAYPGRMDVKSVGQCHPDCDISPLTATAVPIIADLQVEYGYLARQPPPSEALRTHQTKRRSFLRHVLAVIRGSMNRHHG</sequence>
<evidence type="ECO:0000313" key="2">
    <source>
        <dbReference type="EMBL" id="MEX6428423.1"/>
    </source>
</evidence>
<dbReference type="InterPro" id="IPR035985">
    <property type="entry name" value="Ubiquitin-activating_enz"/>
</dbReference>
<evidence type="ECO:0000313" key="3">
    <source>
        <dbReference type="Proteomes" id="UP001560267"/>
    </source>
</evidence>
<proteinExistence type="predicted"/>
<keyword evidence="2" id="KW-0808">Transferase</keyword>
<dbReference type="PANTHER" id="PTHR43267">
    <property type="entry name" value="TRNA THREONYLCARBAMOYLADENOSINE DEHYDRATASE"/>
    <property type="match status" value="1"/>
</dbReference>
<accession>A0ABV3XYP1</accession>
<dbReference type="Gene3D" id="3.40.50.720">
    <property type="entry name" value="NAD(P)-binding Rossmann-like Domain"/>
    <property type="match status" value="1"/>
</dbReference>
<dbReference type="InterPro" id="IPR045886">
    <property type="entry name" value="ThiF/MoeB/HesA"/>
</dbReference>
<dbReference type="Proteomes" id="UP001560267">
    <property type="component" value="Unassembled WGS sequence"/>
</dbReference>
<dbReference type="SUPFAM" id="SSF69572">
    <property type="entry name" value="Activating enzymes of the ubiquitin-like proteins"/>
    <property type="match status" value="1"/>
</dbReference>
<keyword evidence="3" id="KW-1185">Reference proteome</keyword>
<dbReference type="CDD" id="cd01483">
    <property type="entry name" value="E1_enzyme_family"/>
    <property type="match status" value="1"/>
</dbReference>
<dbReference type="GO" id="GO:0016779">
    <property type="term" value="F:nucleotidyltransferase activity"/>
    <property type="evidence" value="ECO:0007669"/>
    <property type="project" value="UniProtKB-KW"/>
</dbReference>
<evidence type="ECO:0000259" key="1">
    <source>
        <dbReference type="Pfam" id="PF00899"/>
    </source>
</evidence>
<dbReference type="EMBL" id="JBFSHR010000002">
    <property type="protein sequence ID" value="MEX6428423.1"/>
    <property type="molecule type" value="Genomic_DNA"/>
</dbReference>
<protein>
    <submittedName>
        <fullName evidence="2">ThiF family adenylyltransferase</fullName>
    </submittedName>
</protein>